<dbReference type="InterPro" id="IPR008984">
    <property type="entry name" value="SMAD_FHA_dom_sf"/>
</dbReference>
<feature type="compositionally biased region" description="Low complexity" evidence="7">
    <location>
        <begin position="111"/>
        <end position="143"/>
    </location>
</feature>
<dbReference type="Proteomes" id="UP000223968">
    <property type="component" value="Unassembled WGS sequence"/>
</dbReference>
<proteinExistence type="predicted"/>
<dbReference type="Gene3D" id="2.60.200.20">
    <property type="match status" value="1"/>
</dbReference>
<evidence type="ECO:0000256" key="7">
    <source>
        <dbReference type="SAM" id="MobiDB-lite"/>
    </source>
</evidence>
<dbReference type="GO" id="GO:0005829">
    <property type="term" value="C:cytosol"/>
    <property type="evidence" value="ECO:0007669"/>
    <property type="project" value="TreeGrafter"/>
</dbReference>
<gene>
    <name evidence="10" type="ORF">AJ79_07433</name>
</gene>
<dbReference type="Pfam" id="PF00498">
    <property type="entry name" value="FHA"/>
    <property type="match status" value="1"/>
</dbReference>
<keyword evidence="1" id="KW-0808">Transferase</keyword>
<feature type="compositionally biased region" description="Low complexity" evidence="7">
    <location>
        <begin position="1"/>
        <end position="21"/>
    </location>
</feature>
<feature type="compositionally biased region" description="Polar residues" evidence="7">
    <location>
        <begin position="164"/>
        <end position="208"/>
    </location>
</feature>
<dbReference type="InterPro" id="IPR013083">
    <property type="entry name" value="Znf_RING/FYVE/PHD"/>
</dbReference>
<evidence type="ECO:0000259" key="8">
    <source>
        <dbReference type="PROSITE" id="PS50006"/>
    </source>
</evidence>
<feature type="region of interest" description="Disordered" evidence="7">
    <location>
        <begin position="467"/>
        <end position="525"/>
    </location>
</feature>
<feature type="compositionally biased region" description="Pro residues" evidence="7">
    <location>
        <begin position="226"/>
        <end position="235"/>
    </location>
</feature>
<dbReference type="EMBL" id="PDNB01000150">
    <property type="protein sequence ID" value="PGH03238.1"/>
    <property type="molecule type" value="Genomic_DNA"/>
</dbReference>
<dbReference type="PROSITE" id="PS50006">
    <property type="entry name" value="FHA_DOMAIN"/>
    <property type="match status" value="1"/>
</dbReference>
<comment type="caution">
    <text evidence="10">The sequence shown here is derived from an EMBL/GenBank/DDBJ whole genome shotgun (WGS) entry which is preliminary data.</text>
</comment>
<feature type="compositionally biased region" description="Low complexity" evidence="7">
    <location>
        <begin position="66"/>
        <end position="90"/>
    </location>
</feature>
<evidence type="ECO:0000256" key="1">
    <source>
        <dbReference type="ARBA" id="ARBA00022679"/>
    </source>
</evidence>
<dbReference type="SUPFAM" id="SSF49879">
    <property type="entry name" value="SMAD/FHA domain"/>
    <property type="match status" value="1"/>
</dbReference>
<evidence type="ECO:0000256" key="2">
    <source>
        <dbReference type="ARBA" id="ARBA00022723"/>
    </source>
</evidence>
<keyword evidence="3 6" id="KW-0863">Zinc-finger</keyword>
<evidence type="ECO:0000313" key="10">
    <source>
        <dbReference type="EMBL" id="PGH03238.1"/>
    </source>
</evidence>
<evidence type="ECO:0000256" key="4">
    <source>
        <dbReference type="ARBA" id="ARBA00022786"/>
    </source>
</evidence>
<dbReference type="PROSITE" id="PS50089">
    <property type="entry name" value="ZF_RING_2"/>
    <property type="match status" value="1"/>
</dbReference>
<evidence type="ECO:0000313" key="11">
    <source>
        <dbReference type="Proteomes" id="UP000223968"/>
    </source>
</evidence>
<dbReference type="GO" id="GO:0000151">
    <property type="term" value="C:ubiquitin ligase complex"/>
    <property type="evidence" value="ECO:0007669"/>
    <property type="project" value="TreeGrafter"/>
</dbReference>
<feature type="compositionally biased region" description="Polar residues" evidence="7">
    <location>
        <begin position="495"/>
        <end position="518"/>
    </location>
</feature>
<dbReference type="SUPFAM" id="SSF57850">
    <property type="entry name" value="RING/U-box"/>
    <property type="match status" value="1"/>
</dbReference>
<reference evidence="10 11" key="1">
    <citation type="submission" date="2017-10" db="EMBL/GenBank/DDBJ databases">
        <title>Comparative genomics in systemic dimorphic fungi from Ajellomycetaceae.</title>
        <authorList>
            <person name="Munoz J.F."/>
            <person name="Mcewen J.G."/>
            <person name="Clay O.K."/>
            <person name="Cuomo C.A."/>
        </authorList>
    </citation>
    <scope>NUCLEOTIDE SEQUENCE [LARGE SCALE GENOMIC DNA]</scope>
    <source>
        <strain evidence="10 11">UAMH5409</strain>
    </source>
</reference>
<dbReference type="SMART" id="SM00240">
    <property type="entry name" value="FHA"/>
    <property type="match status" value="1"/>
</dbReference>
<dbReference type="GO" id="GO:0006511">
    <property type="term" value="P:ubiquitin-dependent protein catabolic process"/>
    <property type="evidence" value="ECO:0007669"/>
    <property type="project" value="TreeGrafter"/>
</dbReference>
<dbReference type="GO" id="GO:0032153">
    <property type="term" value="C:cell division site"/>
    <property type="evidence" value="ECO:0007669"/>
    <property type="project" value="TreeGrafter"/>
</dbReference>
<dbReference type="PANTHER" id="PTHR15067">
    <property type="entry name" value="E3 UBIQUITIN-PROTEIN LIGASE RNF8"/>
    <property type="match status" value="1"/>
</dbReference>
<dbReference type="GO" id="GO:0016567">
    <property type="term" value="P:protein ubiquitination"/>
    <property type="evidence" value="ECO:0007669"/>
    <property type="project" value="TreeGrafter"/>
</dbReference>
<feature type="region of interest" description="Disordered" evidence="7">
    <location>
        <begin position="63"/>
        <end position="265"/>
    </location>
</feature>
<dbReference type="InterPro" id="IPR000253">
    <property type="entry name" value="FHA_dom"/>
</dbReference>
<feature type="compositionally biased region" description="Basic and acidic residues" evidence="7">
    <location>
        <begin position="97"/>
        <end position="107"/>
    </location>
</feature>
<name>A0A2B7X3I1_9EURO</name>
<dbReference type="OrthoDB" id="687730at2759"/>
<dbReference type="InterPro" id="IPR001841">
    <property type="entry name" value="Znf_RING"/>
</dbReference>
<feature type="region of interest" description="Disordered" evidence="7">
    <location>
        <begin position="540"/>
        <end position="640"/>
    </location>
</feature>
<keyword evidence="4" id="KW-0833">Ubl conjugation pathway</keyword>
<feature type="domain" description="FHA" evidence="8">
    <location>
        <begin position="270"/>
        <end position="333"/>
    </location>
</feature>
<evidence type="ECO:0000256" key="3">
    <source>
        <dbReference type="ARBA" id="ARBA00022771"/>
    </source>
</evidence>
<feature type="compositionally biased region" description="Polar residues" evidence="7">
    <location>
        <begin position="604"/>
        <end position="615"/>
    </location>
</feature>
<feature type="compositionally biased region" description="Polar residues" evidence="7">
    <location>
        <begin position="588"/>
        <end position="597"/>
    </location>
</feature>
<feature type="domain" description="RING-type" evidence="9">
    <location>
        <begin position="411"/>
        <end position="457"/>
    </location>
</feature>
<organism evidence="10 11">
    <name type="scientific">Helicocarpus griseus UAMH5409</name>
    <dbReference type="NCBI Taxonomy" id="1447875"/>
    <lineage>
        <taxon>Eukaryota</taxon>
        <taxon>Fungi</taxon>
        <taxon>Dikarya</taxon>
        <taxon>Ascomycota</taxon>
        <taxon>Pezizomycotina</taxon>
        <taxon>Eurotiomycetes</taxon>
        <taxon>Eurotiomycetidae</taxon>
        <taxon>Onygenales</taxon>
        <taxon>Ajellomycetaceae</taxon>
        <taxon>Helicocarpus</taxon>
    </lineage>
</organism>
<dbReference type="GO" id="GO:0008270">
    <property type="term" value="F:zinc ion binding"/>
    <property type="evidence" value="ECO:0007669"/>
    <property type="project" value="UniProtKB-KW"/>
</dbReference>
<evidence type="ECO:0008006" key="12">
    <source>
        <dbReference type="Google" id="ProtNLM"/>
    </source>
</evidence>
<keyword evidence="2" id="KW-0479">Metal-binding</keyword>
<feature type="compositionally biased region" description="Polar residues" evidence="7">
    <location>
        <begin position="543"/>
        <end position="566"/>
    </location>
</feature>
<keyword evidence="11" id="KW-1185">Reference proteome</keyword>
<evidence type="ECO:0000256" key="5">
    <source>
        <dbReference type="ARBA" id="ARBA00022833"/>
    </source>
</evidence>
<sequence length="640" mass="69025">MSMSSTSATAASLPAPSSSRTSRLRRLSNLRAYTQSHLAGHSSSSTSGYRSYRNSLTRAVGLSLHSASPSTSSATDAAPTTTARADPDPSSSAQPIPDRHPCPETDSRQLSTNLSAPSVSNSSSSDLHSHEAPSSASSRSTPSNDPESDSQPSSGMVRHRHTTGTDSLMVDQNSTQNLSPTPSTAQDLSAPGTSSARNSADTPQNNSPGRMDSSNRDEAATAQPSPNSPSKPLPKPTIRFYAYQDPNQNSRPSLPFTTTSRTLPDESSVIRVGRYSERDGIPVHNPTEPSDSPVGFKSKVVSRRHCEFSFVNGQWHIKDVGSSSGTFLNHMRLSQPNMASRLYAVRDGDILQLGIDFRGGEEMIFRCVRIRIECNRTWQQKANEFNKNTASLINNLGKGNNAADYAGCRECSICLGSVLRPYQCLFMAACAHVWHYKCIRRLIHTPEYPMFQCPNCRAYTDLNAEVDDSNDPYEDEVRAEPPSARDQPVQDYPANVTNPNPGARNSTAERPSSSSNANRPLGGNDNQLAAAVDHMVIDEPTPTADSRTEAVSATGNSNPSGTTNGVSDDHGIGDMFSRSPNIDIPNWGNGNPPNQSLRPPATHRLQQTNGESGNETFEDNPLTPRNDLGPLAFDGRAGRL</sequence>
<feature type="region of interest" description="Disordered" evidence="7">
    <location>
        <begin position="1"/>
        <end position="51"/>
    </location>
</feature>
<feature type="compositionally biased region" description="Polar residues" evidence="7">
    <location>
        <begin position="245"/>
        <end position="262"/>
    </location>
</feature>
<keyword evidence="5" id="KW-0862">Zinc</keyword>
<dbReference type="STRING" id="1447875.A0A2B7X3I1"/>
<dbReference type="PANTHER" id="PTHR15067:SF7">
    <property type="entry name" value="E3 UBIQUITIN-PROTEIN LIGASE DMA1-RELATED"/>
    <property type="match status" value="1"/>
</dbReference>
<accession>A0A2B7X3I1</accession>
<feature type="compositionally biased region" description="Low complexity" evidence="7">
    <location>
        <begin position="36"/>
        <end position="51"/>
    </location>
</feature>
<dbReference type="Pfam" id="PF17123">
    <property type="entry name" value="zf-RING_11"/>
    <property type="match status" value="1"/>
</dbReference>
<dbReference type="AlphaFoldDB" id="A0A2B7X3I1"/>
<protein>
    <recommendedName>
        <fullName evidence="12">FHA domain-containing protein</fullName>
    </recommendedName>
</protein>
<evidence type="ECO:0000256" key="6">
    <source>
        <dbReference type="PROSITE-ProRule" id="PRU00175"/>
    </source>
</evidence>
<dbReference type="Gene3D" id="3.30.40.10">
    <property type="entry name" value="Zinc/RING finger domain, C3HC4 (zinc finger)"/>
    <property type="match status" value="1"/>
</dbReference>
<evidence type="ECO:0000259" key="9">
    <source>
        <dbReference type="PROSITE" id="PS50089"/>
    </source>
</evidence>
<dbReference type="FunFam" id="2.60.200.20:FF:000030">
    <property type="entry name" value="FHA domain-containing protein"/>
    <property type="match status" value="1"/>
</dbReference>
<dbReference type="GO" id="GO:0061630">
    <property type="term" value="F:ubiquitin protein ligase activity"/>
    <property type="evidence" value="ECO:0007669"/>
    <property type="project" value="TreeGrafter"/>
</dbReference>